<comment type="caution">
    <text evidence="1">The sequence shown here is derived from an EMBL/GenBank/DDBJ whole genome shotgun (WGS) entry which is preliminary data.</text>
</comment>
<name>A0AA88DGX4_FICCA</name>
<protein>
    <submittedName>
        <fullName evidence="1">Uncharacterized protein</fullName>
    </submittedName>
</protein>
<dbReference type="EMBL" id="BTGU01000057">
    <property type="protein sequence ID" value="GMN55422.1"/>
    <property type="molecule type" value="Genomic_DNA"/>
</dbReference>
<dbReference type="AlphaFoldDB" id="A0AA88DGX4"/>
<dbReference type="Gramene" id="FCD_00018526-RA">
    <property type="protein sequence ID" value="FCD_00018526-RA:cds"/>
    <property type="gene ID" value="FCD_00018526"/>
</dbReference>
<evidence type="ECO:0000313" key="2">
    <source>
        <dbReference type="Proteomes" id="UP001187192"/>
    </source>
</evidence>
<organism evidence="1 2">
    <name type="scientific">Ficus carica</name>
    <name type="common">Common fig</name>
    <dbReference type="NCBI Taxonomy" id="3494"/>
    <lineage>
        <taxon>Eukaryota</taxon>
        <taxon>Viridiplantae</taxon>
        <taxon>Streptophyta</taxon>
        <taxon>Embryophyta</taxon>
        <taxon>Tracheophyta</taxon>
        <taxon>Spermatophyta</taxon>
        <taxon>Magnoliopsida</taxon>
        <taxon>eudicotyledons</taxon>
        <taxon>Gunneridae</taxon>
        <taxon>Pentapetalae</taxon>
        <taxon>rosids</taxon>
        <taxon>fabids</taxon>
        <taxon>Rosales</taxon>
        <taxon>Moraceae</taxon>
        <taxon>Ficeae</taxon>
        <taxon>Ficus</taxon>
    </lineage>
</organism>
<evidence type="ECO:0000313" key="1">
    <source>
        <dbReference type="EMBL" id="GMN55422.1"/>
    </source>
</evidence>
<sequence>MVEPQVPTLLPFCLPIVVDCDLHLYHMADTSLYADEKLSGFVELSNIYLKHSDPCEYALGEGCSGCQYLLL</sequence>
<accession>A0AA88DGX4</accession>
<proteinExistence type="predicted"/>
<gene>
    <name evidence="1" type="ORF">TIFTF001_024543</name>
</gene>
<reference evidence="1" key="1">
    <citation type="submission" date="2023-07" db="EMBL/GenBank/DDBJ databases">
        <title>draft genome sequence of fig (Ficus carica).</title>
        <authorList>
            <person name="Takahashi T."/>
            <person name="Nishimura K."/>
        </authorList>
    </citation>
    <scope>NUCLEOTIDE SEQUENCE</scope>
</reference>
<dbReference type="Proteomes" id="UP001187192">
    <property type="component" value="Unassembled WGS sequence"/>
</dbReference>
<keyword evidence="2" id="KW-1185">Reference proteome</keyword>